<gene>
    <name evidence="1" type="ORF">GALL_174560</name>
</gene>
<dbReference type="AlphaFoldDB" id="A0A1J5RXC3"/>
<evidence type="ECO:0000313" key="1">
    <source>
        <dbReference type="EMBL" id="OIR00583.1"/>
    </source>
</evidence>
<sequence>MGNGLPIKPSGTDRRHLGLNGQIGADRQGHPAMALRIIKLAQLDDRARHAVAGSIEVGQFDVVGATINAIDHGIGGALQFVIEAAIDQPTDDGIVQTLASQHIACRSALDAVFGQSAMDALDDVAALAQFAQGGLGRLIHHPLPRPKLMGEAQCFQPTQTSDFQGMEDVGLLARDRGQIDDAMAVGILDKLAIKLGPAVRLDLPFQGTLNVEIGPWPEFQGDQILGAGSHPLFDVISGDDEIPAIVGDATRDDVGMRMLGVPVIDGDPIELGAEVFFHLPDQIAGKALEVGEVGGILRRDDEAEMMSVVFAAFGERFGIGILGFGTEHAGLFSIPGDALAAEITEMGGKRRGMGAMADHPGLDGDQTGAAGQQAIGADAGDTAAAKMRGVPLGDHAVVGDAAAGPLGGGQCLGDEWLGPLTLGRADAAGPNLEVIVPRHAQASQCAEFPVLTMV</sequence>
<reference evidence="1" key="1">
    <citation type="submission" date="2016-10" db="EMBL/GenBank/DDBJ databases">
        <title>Sequence of Gallionella enrichment culture.</title>
        <authorList>
            <person name="Poehlein A."/>
            <person name="Muehling M."/>
            <person name="Daniel R."/>
        </authorList>
    </citation>
    <scope>NUCLEOTIDE SEQUENCE</scope>
</reference>
<protein>
    <submittedName>
        <fullName evidence="1">Uncharacterized protein</fullName>
    </submittedName>
</protein>
<name>A0A1J5RXC3_9ZZZZ</name>
<comment type="caution">
    <text evidence="1">The sequence shown here is derived from an EMBL/GenBank/DDBJ whole genome shotgun (WGS) entry which is preliminary data.</text>
</comment>
<accession>A0A1J5RXC3</accession>
<organism evidence="1">
    <name type="scientific">mine drainage metagenome</name>
    <dbReference type="NCBI Taxonomy" id="410659"/>
    <lineage>
        <taxon>unclassified sequences</taxon>
        <taxon>metagenomes</taxon>
        <taxon>ecological metagenomes</taxon>
    </lineage>
</organism>
<proteinExistence type="predicted"/>
<dbReference type="EMBL" id="MLJW01000094">
    <property type="protein sequence ID" value="OIR00583.1"/>
    <property type="molecule type" value="Genomic_DNA"/>
</dbReference>